<keyword evidence="3 9" id="KW-0560">Oxidoreductase</keyword>
<comment type="similarity">
    <text evidence="9">Belongs to the MsrB Met sulfoxide reductase family.</text>
</comment>
<evidence type="ECO:0000256" key="3">
    <source>
        <dbReference type="ARBA" id="ARBA00023002"/>
    </source>
</evidence>
<evidence type="ECO:0000256" key="8">
    <source>
        <dbReference type="ARBA" id="ARBA00048782"/>
    </source>
</evidence>
<proteinExistence type="inferred from homology"/>
<dbReference type="InterPro" id="IPR002569">
    <property type="entry name" value="Met_Sox_Rdtase_MsrA_dom"/>
</dbReference>
<dbReference type="Pfam" id="PF01641">
    <property type="entry name" value="SelR"/>
    <property type="match status" value="1"/>
</dbReference>
<dbReference type="GO" id="GO:0008113">
    <property type="term" value="F:peptide-methionine (S)-S-oxide reductase activity"/>
    <property type="evidence" value="ECO:0007669"/>
    <property type="project" value="UniProtKB-UniRule"/>
</dbReference>
<dbReference type="Gene3D" id="3.30.1060.10">
    <property type="entry name" value="Peptide methionine sulphoxide reductase MsrA"/>
    <property type="match status" value="1"/>
</dbReference>
<dbReference type="EMBL" id="AFWF01000086">
    <property type="protein sequence ID" value="EGU43398.1"/>
    <property type="molecule type" value="Genomic_DNA"/>
</dbReference>
<evidence type="ECO:0000256" key="1">
    <source>
        <dbReference type="ARBA" id="ARBA00008076"/>
    </source>
</evidence>
<dbReference type="HAMAP" id="MF_01401">
    <property type="entry name" value="MsrA"/>
    <property type="match status" value="1"/>
</dbReference>
<evidence type="ECO:0000256" key="9">
    <source>
        <dbReference type="HAMAP-Rule" id="MF_01400"/>
    </source>
</evidence>
<dbReference type="PROSITE" id="PS51790">
    <property type="entry name" value="MSRB"/>
    <property type="match status" value="1"/>
</dbReference>
<dbReference type="AlphaFoldDB" id="F9S0C8"/>
<dbReference type="OrthoDB" id="4174719at2"/>
<comment type="caution">
    <text evidence="12">The sequence shown here is derived from an EMBL/GenBank/DDBJ whole genome shotgun (WGS) entry which is preliminary data.</text>
</comment>
<evidence type="ECO:0000313" key="12">
    <source>
        <dbReference type="EMBL" id="EGU43398.1"/>
    </source>
</evidence>
<dbReference type="SUPFAM" id="SSF51316">
    <property type="entry name" value="Mss4-like"/>
    <property type="match status" value="1"/>
</dbReference>
<evidence type="ECO:0000256" key="2">
    <source>
        <dbReference type="ARBA" id="ARBA00011017"/>
    </source>
</evidence>
<dbReference type="GO" id="GO:0005737">
    <property type="term" value="C:cytoplasm"/>
    <property type="evidence" value="ECO:0007669"/>
    <property type="project" value="TreeGrafter"/>
</dbReference>
<dbReference type="PANTHER" id="PTHR10173:SF59">
    <property type="entry name" value="PEPTIDE METHIONINE SULFOXIDE REDUCTASE MSRA_MSRB"/>
    <property type="match status" value="1"/>
</dbReference>
<comment type="similarity">
    <text evidence="2">In the N-terminal section; belongs to the MsrA Met sulfoxide reductase family.</text>
</comment>
<dbReference type="GO" id="GO:0033744">
    <property type="term" value="F:L-methionine:thioredoxin-disulfide S-oxidoreductase activity"/>
    <property type="evidence" value="ECO:0007669"/>
    <property type="project" value="RHEA"/>
</dbReference>
<reference evidence="12 13" key="1">
    <citation type="journal article" date="2012" name="Int. J. Syst. Evol. Microbiol.">
        <title>Vibrio caribbeanicus sp. nov., isolated from the marine sponge Scleritoderma cyanea.</title>
        <authorList>
            <person name="Hoffmann M."/>
            <person name="Monday S.R."/>
            <person name="Allard M.W."/>
            <person name="Strain E.A."/>
            <person name="Whittaker P."/>
            <person name="Naum M."/>
            <person name="McCarthy P.J."/>
            <person name="Lopez J.V."/>
            <person name="Fischer M."/>
            <person name="Brown E.W."/>
        </authorList>
    </citation>
    <scope>NUCLEOTIDE SEQUENCE [LARGE SCALE GENOMIC DNA]</scope>
    <source>
        <strain evidence="12 13">ATCC 700023</strain>
    </source>
</reference>
<dbReference type="GO" id="GO:0030091">
    <property type="term" value="P:protein repair"/>
    <property type="evidence" value="ECO:0007669"/>
    <property type="project" value="InterPro"/>
</dbReference>
<name>F9S0C8_9VIBR</name>
<dbReference type="Proteomes" id="UP000004605">
    <property type="component" value="Unassembled WGS sequence"/>
</dbReference>
<feature type="active site" description="Nucleophile" evidence="9">
    <location>
        <position position="350"/>
    </location>
</feature>
<comment type="caution">
    <text evidence="9">Lacks conserved residue(s) required for the propagation of feature annotation.</text>
</comment>
<dbReference type="InterPro" id="IPR011057">
    <property type="entry name" value="Mss4-like_sf"/>
</dbReference>
<comment type="catalytic activity">
    <reaction evidence="8 10">
        <text>[thioredoxin]-disulfide + L-methionine + H2O = L-methionine (S)-S-oxide + [thioredoxin]-dithiol</text>
        <dbReference type="Rhea" id="RHEA:19993"/>
        <dbReference type="Rhea" id="RHEA-COMP:10698"/>
        <dbReference type="Rhea" id="RHEA-COMP:10700"/>
        <dbReference type="ChEBI" id="CHEBI:15377"/>
        <dbReference type="ChEBI" id="CHEBI:29950"/>
        <dbReference type="ChEBI" id="CHEBI:50058"/>
        <dbReference type="ChEBI" id="CHEBI:57844"/>
        <dbReference type="ChEBI" id="CHEBI:58772"/>
        <dbReference type="EC" id="1.8.4.11"/>
    </reaction>
</comment>
<comment type="function">
    <text evidence="5 10">Has an important function as a repair enzyme for proteins that have been inactivated by oxidation. Catalyzes the reversible oxidation-reduction of methionine sulfoxide in proteins to methionine.</text>
</comment>
<dbReference type="NCBIfam" id="TIGR00357">
    <property type="entry name" value="peptide-methionine (R)-S-oxide reductase MsrB"/>
    <property type="match status" value="1"/>
</dbReference>
<accession>F9S0C8</accession>
<dbReference type="Gene3D" id="2.170.150.20">
    <property type="entry name" value="Peptide methionine sulfoxide reductase"/>
    <property type="match status" value="1"/>
</dbReference>
<dbReference type="FunFam" id="2.170.150.20:FF:000003">
    <property type="entry name" value="Peptide methionine sulfoxide reductase MsrB"/>
    <property type="match status" value="1"/>
</dbReference>
<feature type="domain" description="MsrB" evidence="11">
    <location>
        <begin position="239"/>
        <end position="361"/>
    </location>
</feature>
<dbReference type="GO" id="GO:0006979">
    <property type="term" value="P:response to oxidative stress"/>
    <property type="evidence" value="ECO:0007669"/>
    <property type="project" value="InterPro"/>
</dbReference>
<keyword evidence="13" id="KW-1185">Reference proteome</keyword>
<dbReference type="NCBIfam" id="TIGR00401">
    <property type="entry name" value="msrA"/>
    <property type="match status" value="1"/>
</dbReference>
<comment type="similarity">
    <text evidence="1">In the C-terminal section; belongs to the MsrB Met sulfoxide reductase family.</text>
</comment>
<evidence type="ECO:0000256" key="7">
    <source>
        <dbReference type="ARBA" id="ARBA00048488"/>
    </source>
</evidence>
<dbReference type="EC" id="1.8.4.12" evidence="9"/>
<dbReference type="GO" id="GO:0033743">
    <property type="term" value="F:peptide-methionine (R)-S-oxide reductase activity"/>
    <property type="evidence" value="ECO:0007669"/>
    <property type="project" value="UniProtKB-UniRule"/>
</dbReference>
<dbReference type="Pfam" id="PF01625">
    <property type="entry name" value="PMSR"/>
    <property type="match status" value="1"/>
</dbReference>
<evidence type="ECO:0000256" key="10">
    <source>
        <dbReference type="HAMAP-Rule" id="MF_01401"/>
    </source>
</evidence>
<evidence type="ECO:0000313" key="13">
    <source>
        <dbReference type="Proteomes" id="UP000004605"/>
    </source>
</evidence>
<comment type="catalytic activity">
    <reaction evidence="6 10">
        <text>L-methionyl-[protein] + [thioredoxin]-disulfide + H2O = L-methionyl-(S)-S-oxide-[protein] + [thioredoxin]-dithiol</text>
        <dbReference type="Rhea" id="RHEA:14217"/>
        <dbReference type="Rhea" id="RHEA-COMP:10698"/>
        <dbReference type="Rhea" id="RHEA-COMP:10700"/>
        <dbReference type="Rhea" id="RHEA-COMP:12313"/>
        <dbReference type="Rhea" id="RHEA-COMP:12315"/>
        <dbReference type="ChEBI" id="CHEBI:15377"/>
        <dbReference type="ChEBI" id="CHEBI:16044"/>
        <dbReference type="ChEBI" id="CHEBI:29950"/>
        <dbReference type="ChEBI" id="CHEBI:44120"/>
        <dbReference type="ChEBI" id="CHEBI:50058"/>
        <dbReference type="EC" id="1.8.4.11"/>
    </reaction>
</comment>
<dbReference type="HAMAP" id="MF_01400">
    <property type="entry name" value="MsrB"/>
    <property type="match status" value="1"/>
</dbReference>
<dbReference type="SUPFAM" id="SSF55068">
    <property type="entry name" value="Peptide methionine sulfoxide reductase"/>
    <property type="match status" value="1"/>
</dbReference>
<dbReference type="PANTHER" id="PTHR10173">
    <property type="entry name" value="METHIONINE SULFOXIDE REDUCTASE"/>
    <property type="match status" value="1"/>
</dbReference>
<dbReference type="InterPro" id="IPR002579">
    <property type="entry name" value="Met_Sox_Rdtase_MsrB_dom"/>
</dbReference>
<evidence type="ECO:0000256" key="5">
    <source>
        <dbReference type="ARBA" id="ARBA00024679"/>
    </source>
</evidence>
<feature type="active site" evidence="10">
    <location>
        <position position="47"/>
    </location>
</feature>
<comment type="similarity">
    <text evidence="10">Belongs to the MsrA Met sulfoxide reductase family.</text>
</comment>
<evidence type="ECO:0000259" key="11">
    <source>
        <dbReference type="PROSITE" id="PS51790"/>
    </source>
</evidence>
<comment type="catalytic activity">
    <reaction evidence="7 9">
        <text>L-methionyl-[protein] + [thioredoxin]-disulfide + H2O = L-methionyl-(R)-S-oxide-[protein] + [thioredoxin]-dithiol</text>
        <dbReference type="Rhea" id="RHEA:24164"/>
        <dbReference type="Rhea" id="RHEA-COMP:10698"/>
        <dbReference type="Rhea" id="RHEA-COMP:10700"/>
        <dbReference type="Rhea" id="RHEA-COMP:12313"/>
        <dbReference type="Rhea" id="RHEA-COMP:12314"/>
        <dbReference type="ChEBI" id="CHEBI:15377"/>
        <dbReference type="ChEBI" id="CHEBI:16044"/>
        <dbReference type="ChEBI" id="CHEBI:29950"/>
        <dbReference type="ChEBI" id="CHEBI:45764"/>
        <dbReference type="ChEBI" id="CHEBI:50058"/>
        <dbReference type="EC" id="1.8.4.12"/>
    </reaction>
</comment>
<evidence type="ECO:0000256" key="6">
    <source>
        <dbReference type="ARBA" id="ARBA00047806"/>
    </source>
</evidence>
<protein>
    <recommendedName>
        <fullName evidence="9 10">Multifunctional fusion protein</fullName>
    </recommendedName>
    <domain>
        <recommendedName>
            <fullName evidence="10">Peptide methionine sulfoxide reductase MsrA</fullName>
            <shortName evidence="10">Protein-methionine-S-oxide reductase</shortName>
            <ecNumber evidence="10">1.8.4.11</ecNumber>
        </recommendedName>
        <alternativeName>
            <fullName evidence="10">Peptide-methionine (S)-S-oxide reductase</fullName>
            <shortName evidence="10">Peptide Met(O) reductase</shortName>
        </alternativeName>
    </domain>
    <domain>
        <recommendedName>
            <fullName evidence="9">Peptide methionine sulfoxide reductase MsrB</fullName>
            <ecNumber evidence="9">1.8.4.12</ecNumber>
        </recommendedName>
        <alternativeName>
            <fullName evidence="9">Peptide-methionine (R)-S-oxide reductase</fullName>
        </alternativeName>
    </domain>
</protein>
<sequence length="378" mass="43241">MKSKLSVVLPIVAMLLVAASFIGRADSEMKNSPSKAGAEIATLAGGCFWCTESDLEKLPGVIDVVSGYSGGETENPTYKQVSSGKSGHIEVIQVEFDPTIVSYEQVLDQLFRHIDPTDNQGSFVDRGAHYRPAVFYHNAEQKQIATEFMAEIDQLGIFNKPLRTELIEFEKFWPAEDYHQDYYKRNKVRYNYYRYSSGRDQYLDQIFGDDRETNPATLRQLIDENKALTQGKTFTKPSDAKLKRTLTEMQYYVTQEDGTERPFNNEYWDNKEMGIYVDVVTGEPLFSSTDKYRSGTGWPSFTKPINDAFVVITTDYKLVYPRKEVRSRFGDSHLGHVFKDGPEPTGLRYCMNSASMRFIPKEALEKEGYGEYLYLFDS</sequence>
<dbReference type="InterPro" id="IPR028427">
    <property type="entry name" value="Met_Sox_Rdtase_MsrB"/>
</dbReference>
<dbReference type="EC" id="1.8.4.11" evidence="10"/>
<gene>
    <name evidence="10" type="primary">msrA</name>
    <name evidence="9" type="synonym">msrB</name>
    <name evidence="12" type="ORF">VII00023_16240</name>
</gene>
<dbReference type="InterPro" id="IPR036509">
    <property type="entry name" value="Met_Sox_Rdtase_MsrA_sf"/>
</dbReference>
<evidence type="ECO:0000256" key="4">
    <source>
        <dbReference type="ARBA" id="ARBA00023268"/>
    </source>
</evidence>
<dbReference type="RefSeq" id="WP_006711551.1">
    <property type="nucleotide sequence ID" value="NZ_AFWF01000086.1"/>
</dbReference>
<keyword evidence="4" id="KW-0511">Multifunctional enzyme</keyword>
<organism evidence="12 13">
    <name type="scientific">Vibrio ichthyoenteri ATCC 700023</name>
    <dbReference type="NCBI Taxonomy" id="870968"/>
    <lineage>
        <taxon>Bacteria</taxon>
        <taxon>Pseudomonadati</taxon>
        <taxon>Pseudomonadota</taxon>
        <taxon>Gammaproteobacteria</taxon>
        <taxon>Vibrionales</taxon>
        <taxon>Vibrionaceae</taxon>
        <taxon>Vibrio</taxon>
    </lineage>
</organism>